<proteinExistence type="predicted"/>
<dbReference type="EMBL" id="OE000575">
    <property type="protein sequence ID" value="CAD7454335.1"/>
    <property type="molecule type" value="Genomic_DNA"/>
</dbReference>
<sequence length="366" mass="42117">MIAMKSETTQKIVGHKYKKKKMNANKVIKESKEQIRLKERERMQNDFKENKLFWNGVKRIKQGKTFDIQNERGEIIWDENCIRDQWRKYLEQLNGENLEKVIENRENIDESEVLKVMKVLKNGKASGVNGIRISWNFLIHVEGSQDIPCEFVILTYHGQDMERNTFAVKIEPEDDLDYKLHQNAKLIMETELDMPIKSEVVLTGEVLDNQQIEHGTNSTLIPTIKEELDEIDVPIKSKAKPACSRYSNFSIQFAFSQTKYKEESTSSVQCKRKRAKCKEKSCCKCALKRGKCAKNGGIQFKSRCTEGCSKYLKVGEKLNVGNVEKPSTSLNIQKDVLNTPRVENNIMHSDTDSSAFLAAMSLHILQ</sequence>
<dbReference type="AlphaFoldDB" id="A0A7R9ICS4"/>
<accession>A0A7R9ICS4</accession>
<name>A0A7R9ICS4_9NEOP</name>
<reference evidence="1" key="1">
    <citation type="submission" date="2020-11" db="EMBL/GenBank/DDBJ databases">
        <authorList>
            <person name="Tran Van P."/>
        </authorList>
    </citation>
    <scope>NUCLEOTIDE SEQUENCE</scope>
</reference>
<protein>
    <submittedName>
        <fullName evidence="1">Uncharacterized protein</fullName>
    </submittedName>
</protein>
<organism evidence="1">
    <name type="scientific">Timema tahoe</name>
    <dbReference type="NCBI Taxonomy" id="61484"/>
    <lineage>
        <taxon>Eukaryota</taxon>
        <taxon>Metazoa</taxon>
        <taxon>Ecdysozoa</taxon>
        <taxon>Arthropoda</taxon>
        <taxon>Hexapoda</taxon>
        <taxon>Insecta</taxon>
        <taxon>Pterygota</taxon>
        <taxon>Neoptera</taxon>
        <taxon>Polyneoptera</taxon>
        <taxon>Phasmatodea</taxon>
        <taxon>Timematodea</taxon>
        <taxon>Timematoidea</taxon>
        <taxon>Timematidae</taxon>
        <taxon>Timema</taxon>
    </lineage>
</organism>
<gene>
    <name evidence="1" type="ORF">TTEB3V08_LOCUS2443</name>
</gene>
<evidence type="ECO:0000313" key="1">
    <source>
        <dbReference type="EMBL" id="CAD7454335.1"/>
    </source>
</evidence>